<protein>
    <recommendedName>
        <fullName evidence="3">AbiEi antitoxin C-terminal domain-containing protein</fullName>
    </recommendedName>
</protein>
<dbReference type="STRING" id="1136941.ACH46_08200"/>
<keyword evidence="2" id="KW-1185">Reference proteome</keyword>
<evidence type="ECO:0000313" key="1">
    <source>
        <dbReference type="EMBL" id="ALG84481.1"/>
    </source>
</evidence>
<name>A0A0N9N1J6_9ACTN</name>
<dbReference type="EMBL" id="CP011853">
    <property type="protein sequence ID" value="ALG84481.1"/>
    <property type="molecule type" value="Genomic_DNA"/>
</dbReference>
<gene>
    <name evidence="1" type="ORF">ACH46_08200</name>
</gene>
<evidence type="ECO:0008006" key="3">
    <source>
        <dbReference type="Google" id="ProtNLM"/>
    </source>
</evidence>
<reference evidence="2" key="1">
    <citation type="submission" date="2015-06" db="EMBL/GenBank/DDBJ databases">
        <title>Complete genome sequence and metabolic analysis of phthalate degradation pathway in Gordonia sp. QH-11.</title>
        <authorList>
            <person name="Jin D."/>
            <person name="Kong X."/>
            <person name="Bai Z."/>
        </authorList>
    </citation>
    <scope>NUCLEOTIDE SEQUENCE [LARGE SCALE GENOMIC DNA]</scope>
    <source>
        <strain evidence="2">QH-11</strain>
    </source>
</reference>
<dbReference type="OrthoDB" id="5517693at2"/>
<evidence type="ECO:0000313" key="2">
    <source>
        <dbReference type="Proteomes" id="UP000063789"/>
    </source>
</evidence>
<dbReference type="AlphaFoldDB" id="A0A0N9N1J6"/>
<dbReference type="PATRIC" id="fig|1136941.3.peg.1669"/>
<dbReference type="KEGG" id="goq:ACH46_08200"/>
<sequence length="303" mass="33612">MFPEDEYGIIRRTASLDVGYTDLQLRAAVREGVITPLGDGAFIRTELLPKYDVDDEIYRYASIAAGVGQTLPLSHESAAAVHRLELLKPARSLIHFAKPGATGGRLTKCRHVHVGLPDDEVVIVDGLPVASIARTAVDIAAASDFAGALTALDSALRLGVTHDELAELAERHRLRGIAMVRYALRYANGLAANPGESWSRAQMIEARLPAAILQRHYVLLDGSNAYPDFDWDGRLVGEFDGLRKYCRDIRPGESVEDVVVREKLREDALREIVDDVVRWIWRDLEDRTMVPKVMRKLARLGLV</sequence>
<accession>A0A0N9N1J6</accession>
<proteinExistence type="predicted"/>
<reference evidence="1 2" key="2">
    <citation type="journal article" date="2017" name="Int. J. Syst. Evol. Microbiol.">
        <title>Gordonia phthalatica sp. nov., a di-n-butyl phthalate-degrading bacterium isolated from activated sludge.</title>
        <authorList>
            <person name="Jin D."/>
            <person name="Kong X."/>
            <person name="Jia M."/>
            <person name="Yu X."/>
            <person name="Wang X."/>
            <person name="Zhuang X."/>
            <person name="Deng Y."/>
            <person name="Bai Z."/>
        </authorList>
    </citation>
    <scope>NUCLEOTIDE SEQUENCE [LARGE SCALE GENOMIC DNA]</scope>
    <source>
        <strain evidence="1 2">QH-11</strain>
    </source>
</reference>
<dbReference type="Proteomes" id="UP000063789">
    <property type="component" value="Chromosome"/>
</dbReference>
<organism evidence="1 2">
    <name type="scientific">Gordonia phthalatica</name>
    <dbReference type="NCBI Taxonomy" id="1136941"/>
    <lineage>
        <taxon>Bacteria</taxon>
        <taxon>Bacillati</taxon>
        <taxon>Actinomycetota</taxon>
        <taxon>Actinomycetes</taxon>
        <taxon>Mycobacteriales</taxon>
        <taxon>Gordoniaceae</taxon>
        <taxon>Gordonia</taxon>
    </lineage>
</organism>
<dbReference type="RefSeq" id="WP_062392468.1">
    <property type="nucleotide sequence ID" value="NZ_CP011853.1"/>
</dbReference>